<name>A0A4Y2H4H5_ARAVE</name>
<evidence type="ECO:0000313" key="2">
    <source>
        <dbReference type="Proteomes" id="UP000499080"/>
    </source>
</evidence>
<dbReference type="Proteomes" id="UP000499080">
    <property type="component" value="Unassembled WGS sequence"/>
</dbReference>
<gene>
    <name evidence="1" type="ORF">AVEN_264350_1</name>
</gene>
<protein>
    <submittedName>
        <fullName evidence="1">Uncharacterized protein</fullName>
    </submittedName>
</protein>
<sequence length="109" mass="12628">MYQCRDCSKVIFHQICPKNLHRWETSRCPSCKQFVNSSEHQCFSIKPFDIFDFEIDQSTGIPEVNFVVAQYVNGGEMVFRGYAACHDICAWLFTPAHRGYTAIAHNMKE</sequence>
<accession>A0A4Y2H4H5</accession>
<organism evidence="1 2">
    <name type="scientific">Araneus ventricosus</name>
    <name type="common">Orbweaver spider</name>
    <name type="synonym">Epeira ventricosa</name>
    <dbReference type="NCBI Taxonomy" id="182803"/>
    <lineage>
        <taxon>Eukaryota</taxon>
        <taxon>Metazoa</taxon>
        <taxon>Ecdysozoa</taxon>
        <taxon>Arthropoda</taxon>
        <taxon>Chelicerata</taxon>
        <taxon>Arachnida</taxon>
        <taxon>Araneae</taxon>
        <taxon>Araneomorphae</taxon>
        <taxon>Entelegynae</taxon>
        <taxon>Araneoidea</taxon>
        <taxon>Araneidae</taxon>
        <taxon>Araneus</taxon>
    </lineage>
</organism>
<evidence type="ECO:0000313" key="1">
    <source>
        <dbReference type="EMBL" id="GBM61010.1"/>
    </source>
</evidence>
<comment type="caution">
    <text evidence="1">The sequence shown here is derived from an EMBL/GenBank/DDBJ whole genome shotgun (WGS) entry which is preliminary data.</text>
</comment>
<dbReference type="EMBL" id="BGPR01001749">
    <property type="protein sequence ID" value="GBM61010.1"/>
    <property type="molecule type" value="Genomic_DNA"/>
</dbReference>
<proteinExistence type="predicted"/>
<keyword evidence="2" id="KW-1185">Reference proteome</keyword>
<reference evidence="1 2" key="1">
    <citation type="journal article" date="2019" name="Sci. Rep.">
        <title>Orb-weaving spider Araneus ventricosus genome elucidates the spidroin gene catalogue.</title>
        <authorList>
            <person name="Kono N."/>
            <person name="Nakamura H."/>
            <person name="Ohtoshi R."/>
            <person name="Moran D.A.P."/>
            <person name="Shinohara A."/>
            <person name="Yoshida Y."/>
            <person name="Fujiwara M."/>
            <person name="Mori M."/>
            <person name="Tomita M."/>
            <person name="Arakawa K."/>
        </authorList>
    </citation>
    <scope>NUCLEOTIDE SEQUENCE [LARGE SCALE GENOMIC DNA]</scope>
</reference>
<dbReference type="OrthoDB" id="6433174at2759"/>
<dbReference type="AlphaFoldDB" id="A0A4Y2H4H5"/>